<keyword evidence="2 3" id="KW-0732">Signal</keyword>
<evidence type="ECO:0000256" key="2">
    <source>
        <dbReference type="ARBA" id="ARBA00022729"/>
    </source>
</evidence>
<organism evidence="5 6">
    <name type="scientific">Massilia suwonensis</name>
    <dbReference type="NCBI Taxonomy" id="648895"/>
    <lineage>
        <taxon>Bacteria</taxon>
        <taxon>Pseudomonadati</taxon>
        <taxon>Pseudomonadota</taxon>
        <taxon>Betaproteobacteria</taxon>
        <taxon>Burkholderiales</taxon>
        <taxon>Oxalobacteraceae</taxon>
        <taxon>Telluria group</taxon>
        <taxon>Massilia</taxon>
    </lineage>
</organism>
<dbReference type="Proteomes" id="UP001596101">
    <property type="component" value="Unassembled WGS sequence"/>
</dbReference>
<evidence type="ECO:0000313" key="6">
    <source>
        <dbReference type="Proteomes" id="UP001596101"/>
    </source>
</evidence>
<comment type="caution">
    <text evidence="5">The sequence shown here is derived from an EMBL/GenBank/DDBJ whole genome shotgun (WGS) entry which is preliminary data.</text>
</comment>
<sequence>MFKKIAAAAFAIAASSAAFAAEPPSFYAGVDISSTDFDDFDRDTGFGAFVGYKYNENISLEAGFHRLADNRYTAGTLSADVTVDQYDLSVLGTLPLSNGFDVYGRLGYNRLTVDVDAPGFFGKEHQSKLVYGIGLAYAFTPVVAGRVEVQKPNSDVTKLAAGVVFKF</sequence>
<dbReference type="Gene3D" id="2.40.160.20">
    <property type="match status" value="1"/>
</dbReference>
<evidence type="ECO:0000259" key="4">
    <source>
        <dbReference type="Pfam" id="PF13505"/>
    </source>
</evidence>
<proteinExistence type="predicted"/>
<feature type="domain" description="Outer membrane protein beta-barrel" evidence="4">
    <location>
        <begin position="6"/>
        <end position="167"/>
    </location>
</feature>
<dbReference type="InterPro" id="IPR027385">
    <property type="entry name" value="Beta-barrel_OMP"/>
</dbReference>
<comment type="subcellular location">
    <subcellularLocation>
        <location evidence="1">Cell outer membrane</location>
    </subcellularLocation>
</comment>
<protein>
    <submittedName>
        <fullName evidence="5">Porin family protein</fullName>
    </submittedName>
</protein>
<accession>A0ABW0MNQ1</accession>
<gene>
    <name evidence="5" type="ORF">ACFPQ5_10160</name>
</gene>
<dbReference type="SUPFAM" id="SSF56925">
    <property type="entry name" value="OMPA-like"/>
    <property type="match status" value="1"/>
</dbReference>
<dbReference type="InterPro" id="IPR011250">
    <property type="entry name" value="OMP/PagP_B-barrel"/>
</dbReference>
<keyword evidence="6" id="KW-1185">Reference proteome</keyword>
<dbReference type="EMBL" id="JBHSMR010000013">
    <property type="protein sequence ID" value="MFC5478553.1"/>
    <property type="molecule type" value="Genomic_DNA"/>
</dbReference>
<evidence type="ECO:0000256" key="1">
    <source>
        <dbReference type="ARBA" id="ARBA00004442"/>
    </source>
</evidence>
<name>A0ABW0MNQ1_9BURK</name>
<dbReference type="RefSeq" id="WP_379754455.1">
    <property type="nucleotide sequence ID" value="NZ_JBHSMR010000013.1"/>
</dbReference>
<feature type="chain" id="PRO_5045338406" evidence="3">
    <location>
        <begin position="21"/>
        <end position="167"/>
    </location>
</feature>
<reference evidence="6" key="1">
    <citation type="journal article" date="2019" name="Int. J. Syst. Evol. Microbiol.">
        <title>The Global Catalogue of Microorganisms (GCM) 10K type strain sequencing project: providing services to taxonomists for standard genome sequencing and annotation.</title>
        <authorList>
            <consortium name="The Broad Institute Genomics Platform"/>
            <consortium name="The Broad Institute Genome Sequencing Center for Infectious Disease"/>
            <person name="Wu L."/>
            <person name="Ma J."/>
        </authorList>
    </citation>
    <scope>NUCLEOTIDE SEQUENCE [LARGE SCALE GENOMIC DNA]</scope>
    <source>
        <strain evidence="6">CCUG 43111</strain>
    </source>
</reference>
<feature type="signal peptide" evidence="3">
    <location>
        <begin position="1"/>
        <end position="20"/>
    </location>
</feature>
<evidence type="ECO:0000313" key="5">
    <source>
        <dbReference type="EMBL" id="MFC5478553.1"/>
    </source>
</evidence>
<evidence type="ECO:0000256" key="3">
    <source>
        <dbReference type="SAM" id="SignalP"/>
    </source>
</evidence>
<dbReference type="Pfam" id="PF13505">
    <property type="entry name" value="OMP_b-brl"/>
    <property type="match status" value="1"/>
</dbReference>